<dbReference type="AlphaFoldDB" id="K9X487"/>
<dbReference type="InterPro" id="IPR036866">
    <property type="entry name" value="RibonucZ/Hydroxyglut_hydro"/>
</dbReference>
<dbReference type="Proteomes" id="UP000010475">
    <property type="component" value="Chromosome"/>
</dbReference>
<feature type="domain" description="Metallo-beta-lactamase" evidence="1">
    <location>
        <begin position="184"/>
        <end position="325"/>
    </location>
</feature>
<name>K9X487_9NOST</name>
<accession>K9X487</accession>
<dbReference type="HOGENOM" id="CLU_527758_0_0_3"/>
<dbReference type="RefSeq" id="WP_015209724.1">
    <property type="nucleotide sequence ID" value="NC_019757.1"/>
</dbReference>
<dbReference type="InterPro" id="IPR001279">
    <property type="entry name" value="Metallo-B-lactamas"/>
</dbReference>
<dbReference type="STRING" id="56107.Cylst_4392"/>
<dbReference type="PANTHER" id="PTHR43546:SF8">
    <property type="entry name" value="METALLO-BETA-LACTAMASE DOMAIN-CONTAINING PROTEIN"/>
    <property type="match status" value="1"/>
</dbReference>
<dbReference type="GO" id="GO:0016787">
    <property type="term" value="F:hydrolase activity"/>
    <property type="evidence" value="ECO:0007669"/>
    <property type="project" value="UniProtKB-KW"/>
</dbReference>
<dbReference type="eggNOG" id="COG2220">
    <property type="taxonomic scope" value="Bacteria"/>
</dbReference>
<dbReference type="KEGG" id="csg:Cylst_4392"/>
<keyword evidence="2" id="KW-0378">Hydrolase</keyword>
<proteinExistence type="predicted"/>
<dbReference type="EMBL" id="CP003642">
    <property type="protein sequence ID" value="AFZ26482.1"/>
    <property type="molecule type" value="Genomic_DNA"/>
</dbReference>
<dbReference type="PATRIC" id="fig|56107.3.peg.4819"/>
<dbReference type="SUPFAM" id="SSF56281">
    <property type="entry name" value="Metallo-hydrolase/oxidoreductase"/>
    <property type="match status" value="1"/>
</dbReference>
<dbReference type="OrthoDB" id="9805728at2"/>
<evidence type="ECO:0000313" key="3">
    <source>
        <dbReference type="Proteomes" id="UP000010475"/>
    </source>
</evidence>
<dbReference type="Gene3D" id="3.60.15.10">
    <property type="entry name" value="Ribonuclease Z/Hydroxyacylglutathione hydrolase-like"/>
    <property type="match status" value="1"/>
</dbReference>
<evidence type="ECO:0000259" key="1">
    <source>
        <dbReference type="Pfam" id="PF12706"/>
    </source>
</evidence>
<sequence length="479" mass="53290">MTSRRLSSSIRFQLIYQDETQFGSAVTGKCDTNIRRYCASITAHRKRSGLADVVAHSRELLAATMVPGGLADLYARPGVLLEDWLYPDAKAVKPVALQLERNIDESIVILELSPDLLADLALYLGEWQQGSTEPTTIIARELWNALSDYGALVPVNELCVKPQLGHATFVGHSTLRISDRNSSILFDPFLLPKSEVYPPNYQPLSLEEMGKPDAVFITHSHPDHFDLGTLLRVGANTPIFVPEVQRESVLAIDMAFRLRQLGFNNIQTIRPFEETQIGEMRVIALPFYGEQPTVAEVLHPDIRNQGNTYLVEYCKRRIALTADSGSDCLGNIKQLADIALERYGALDTLFGGYRGFGLYPIQYLFSSVARYLPFVPEKSWQVRQKMMCDADDLIDVAEIWNAKRIVPYSDGGAPWFWQRGLGPCLDGSQAHIMAVDPTPDHVCEVAAQRSGTRKDGIIASPIVISLLRPGDALVFAEEQ</sequence>
<dbReference type="InterPro" id="IPR050114">
    <property type="entry name" value="UPF0173_UPF0282_UlaG_hydrolase"/>
</dbReference>
<reference evidence="2 3" key="1">
    <citation type="submission" date="2012-06" db="EMBL/GenBank/DDBJ databases">
        <title>Finished chromosome of genome of Cylindrospermum stagnale PCC 7417.</title>
        <authorList>
            <consortium name="US DOE Joint Genome Institute"/>
            <person name="Gugger M."/>
            <person name="Coursin T."/>
            <person name="Rippka R."/>
            <person name="Tandeau De Marsac N."/>
            <person name="Huntemann M."/>
            <person name="Wei C.-L."/>
            <person name="Han J."/>
            <person name="Detter J.C."/>
            <person name="Han C."/>
            <person name="Tapia R."/>
            <person name="Chen A."/>
            <person name="Kyrpides N."/>
            <person name="Mavromatis K."/>
            <person name="Markowitz V."/>
            <person name="Szeto E."/>
            <person name="Ivanova N."/>
            <person name="Pagani I."/>
            <person name="Pati A."/>
            <person name="Goodwin L."/>
            <person name="Nordberg H.P."/>
            <person name="Cantor M.N."/>
            <person name="Hua S.X."/>
            <person name="Woyke T."/>
            <person name="Kerfeld C.A."/>
        </authorList>
    </citation>
    <scope>NUCLEOTIDE SEQUENCE [LARGE SCALE GENOMIC DNA]</scope>
    <source>
        <strain evidence="2 3">PCC 7417</strain>
    </source>
</reference>
<dbReference type="PANTHER" id="PTHR43546">
    <property type="entry name" value="UPF0173 METAL-DEPENDENT HYDROLASE MJ1163-RELATED"/>
    <property type="match status" value="1"/>
</dbReference>
<organism evidence="2 3">
    <name type="scientific">Cylindrospermum stagnale PCC 7417</name>
    <dbReference type="NCBI Taxonomy" id="56107"/>
    <lineage>
        <taxon>Bacteria</taxon>
        <taxon>Bacillati</taxon>
        <taxon>Cyanobacteriota</taxon>
        <taxon>Cyanophyceae</taxon>
        <taxon>Nostocales</taxon>
        <taxon>Nostocaceae</taxon>
        <taxon>Cylindrospermum</taxon>
    </lineage>
</organism>
<dbReference type="Pfam" id="PF12706">
    <property type="entry name" value="Lactamase_B_2"/>
    <property type="match status" value="1"/>
</dbReference>
<gene>
    <name evidence="2" type="ORF">Cylst_4392</name>
</gene>
<protein>
    <submittedName>
        <fullName evidence="2">Putative Zn-dependent hydrolase of beta-lactamase fold protein</fullName>
    </submittedName>
</protein>
<evidence type="ECO:0000313" key="2">
    <source>
        <dbReference type="EMBL" id="AFZ26482.1"/>
    </source>
</evidence>
<keyword evidence="3" id="KW-1185">Reference proteome</keyword>